<dbReference type="Gene3D" id="2.30.110.10">
    <property type="entry name" value="Electron Transport, Fmn-binding Protein, Chain A"/>
    <property type="match status" value="1"/>
</dbReference>
<dbReference type="OrthoDB" id="9792542at2"/>
<dbReference type="Proteomes" id="UP000017429">
    <property type="component" value="Chromosome"/>
</dbReference>
<proteinExistence type="predicted"/>
<dbReference type="InterPro" id="IPR012349">
    <property type="entry name" value="Split_barrel_FMN-bd"/>
</dbReference>
<reference evidence="2" key="2">
    <citation type="submission" date="2022-05" db="EMBL/GenBank/DDBJ databases">
        <authorList>
            <person name="Proctor A.L."/>
            <person name="Phillips G.J."/>
            <person name="Wannemuehler M.J."/>
        </authorList>
    </citation>
    <scope>NUCLEOTIDE SEQUENCE</scope>
    <source>
        <strain evidence="2">ASF457</strain>
    </source>
</reference>
<reference evidence="2" key="1">
    <citation type="journal article" date="2014" name="Genome Announc.">
        <title>Draft genome sequences of the altered schaedler flora, a defined bacterial community from gnotobiotic mice.</title>
        <authorList>
            <person name="Wannemuehler M.J."/>
            <person name="Overstreet A.M."/>
            <person name="Ward D.V."/>
            <person name="Phillips G.J."/>
        </authorList>
    </citation>
    <scope>NUCLEOTIDE SEQUENCE</scope>
    <source>
        <strain evidence="2">ASF457</strain>
    </source>
</reference>
<evidence type="ECO:0000313" key="2">
    <source>
        <dbReference type="EMBL" id="USF23797.1"/>
    </source>
</evidence>
<evidence type="ECO:0000313" key="3">
    <source>
        <dbReference type="Proteomes" id="UP000017429"/>
    </source>
</evidence>
<dbReference type="KEGG" id="msch:N508_000864"/>
<keyword evidence="3" id="KW-1185">Reference proteome</keyword>
<accession>V2QEQ6</accession>
<name>V2QEQ6_9BACT</name>
<dbReference type="EMBL" id="CP097562">
    <property type="protein sequence ID" value="USF23797.1"/>
    <property type="molecule type" value="Genomic_DNA"/>
</dbReference>
<evidence type="ECO:0000259" key="1">
    <source>
        <dbReference type="Pfam" id="PF01243"/>
    </source>
</evidence>
<feature type="domain" description="Pyridoxamine 5'-phosphate oxidase N-terminal" evidence="1">
    <location>
        <begin position="3"/>
        <end position="118"/>
    </location>
</feature>
<dbReference type="RefSeq" id="WP_023275169.1">
    <property type="nucleotide sequence ID" value="NZ_CP097562.1"/>
</dbReference>
<dbReference type="Pfam" id="PF01243">
    <property type="entry name" value="PNPOx_N"/>
    <property type="match status" value="1"/>
</dbReference>
<gene>
    <name evidence="2" type="ORF">N508_000864</name>
</gene>
<organism evidence="2 3">
    <name type="scientific">Mucispirillum schaedleri ASF457</name>
    <dbReference type="NCBI Taxonomy" id="1379858"/>
    <lineage>
        <taxon>Bacteria</taxon>
        <taxon>Pseudomonadati</taxon>
        <taxon>Deferribacterota</taxon>
        <taxon>Deferribacteres</taxon>
        <taxon>Deferribacterales</taxon>
        <taxon>Mucispirillaceae</taxon>
        <taxon>Mucispirillum</taxon>
    </lineage>
</organism>
<sequence length="135" mass="15909">MINKEIKKFIEHNSILMLANIGLDGLPKIRPMITLGFFRETLWFAVTESKLVYQELQKDNNLELCSVILGRWIRIKGKAVFEYDKSIITHVLEHSDITDKFYKNKNETEENVKVFYIEIENGVLSDLERDLKIKF</sequence>
<protein>
    <recommendedName>
        <fullName evidence="1">Pyridoxamine 5'-phosphate oxidase N-terminal domain-containing protein</fullName>
    </recommendedName>
</protein>
<dbReference type="InterPro" id="IPR011576">
    <property type="entry name" value="Pyridox_Oxase_N"/>
</dbReference>
<dbReference type="eggNOG" id="COG5015">
    <property type="taxonomic scope" value="Bacteria"/>
</dbReference>
<reference evidence="2" key="3">
    <citation type="submission" date="2022-06" db="EMBL/GenBank/DDBJ databases">
        <title>Resources to Facilitate Use of the Altered Schaedler Flora (ASF) Mouse Model to Study Microbiome Function.</title>
        <authorList>
            <person name="Proctor A."/>
            <person name="Parvinroo S."/>
            <person name="Richie T."/>
            <person name="Jia X."/>
            <person name="Lee S.T.M."/>
            <person name="Karp P.D."/>
            <person name="Paley S."/>
            <person name="Kostic A.D."/>
            <person name="Pierre J.F."/>
            <person name="Wannemuehler M.J."/>
            <person name="Phillips G.J."/>
        </authorList>
    </citation>
    <scope>NUCLEOTIDE SEQUENCE</scope>
    <source>
        <strain evidence="2">ASF457</strain>
    </source>
</reference>
<dbReference type="SUPFAM" id="SSF50475">
    <property type="entry name" value="FMN-binding split barrel"/>
    <property type="match status" value="1"/>
</dbReference>
<dbReference type="AlphaFoldDB" id="V2QEQ6"/>